<keyword evidence="1" id="KW-1185">Reference proteome</keyword>
<evidence type="ECO:0000313" key="2">
    <source>
        <dbReference type="RefSeq" id="XP_075074907.1"/>
    </source>
</evidence>
<dbReference type="RefSeq" id="XP_075074907.1">
    <property type="nucleotide sequence ID" value="XM_075218806.1"/>
</dbReference>
<name>A0AC58RQA6_TOBAC</name>
<evidence type="ECO:0000313" key="1">
    <source>
        <dbReference type="Proteomes" id="UP000790787"/>
    </source>
</evidence>
<sequence>MRGANELENFLWDLEHYFSTAHVLEKDKMTMTVRYIRGDTVLWWHMQNTDDESVGRPKVDTWEKLCGMLRDKFLPSNSSWVARDRLKRLRQTGYIRNYVKDFSFLWLDIQNMSNEDKLHNFIFEMQGWAQNEIRRQKVKDLPSAIMAAYALVDFRSRV</sequence>
<proteinExistence type="predicted"/>
<protein>
    <submittedName>
        <fullName evidence="2">Uncharacterized protein LOC142162448</fullName>
    </submittedName>
</protein>
<organism evidence="1 2">
    <name type="scientific">Nicotiana tabacum</name>
    <name type="common">Common tobacco</name>
    <dbReference type="NCBI Taxonomy" id="4097"/>
    <lineage>
        <taxon>Eukaryota</taxon>
        <taxon>Viridiplantae</taxon>
        <taxon>Streptophyta</taxon>
        <taxon>Embryophyta</taxon>
        <taxon>Tracheophyta</taxon>
        <taxon>Spermatophyta</taxon>
        <taxon>Magnoliopsida</taxon>
        <taxon>eudicotyledons</taxon>
        <taxon>Gunneridae</taxon>
        <taxon>Pentapetalae</taxon>
        <taxon>asterids</taxon>
        <taxon>lamiids</taxon>
        <taxon>Solanales</taxon>
        <taxon>Solanaceae</taxon>
        <taxon>Nicotianoideae</taxon>
        <taxon>Nicotianeae</taxon>
        <taxon>Nicotiana</taxon>
    </lineage>
</organism>
<accession>A0AC58RQA6</accession>
<gene>
    <name evidence="2" type="primary">LOC142162448</name>
</gene>
<reference evidence="1" key="1">
    <citation type="journal article" date="2014" name="Nat. Commun.">
        <title>The tobacco genome sequence and its comparison with those of tomato and potato.</title>
        <authorList>
            <person name="Sierro N."/>
            <person name="Battey J.N."/>
            <person name="Ouadi S."/>
            <person name="Bakaher N."/>
            <person name="Bovet L."/>
            <person name="Willig A."/>
            <person name="Goepfert S."/>
            <person name="Peitsch M.C."/>
            <person name="Ivanov N.V."/>
        </authorList>
    </citation>
    <scope>NUCLEOTIDE SEQUENCE [LARGE SCALE GENOMIC DNA]</scope>
</reference>
<dbReference type="Proteomes" id="UP000790787">
    <property type="component" value="Chromosome 7"/>
</dbReference>
<reference evidence="2" key="2">
    <citation type="submission" date="2025-08" db="UniProtKB">
        <authorList>
            <consortium name="RefSeq"/>
        </authorList>
    </citation>
    <scope>IDENTIFICATION</scope>
    <source>
        <tissue evidence="2">Leaf</tissue>
    </source>
</reference>